<comment type="catalytic activity">
    <reaction evidence="5">
        <text>[molybdopterin-synthase sulfur-carrier protein]-C-terminal Gly-Gly + ATP + H(+) = [molybdopterin-synthase sulfur-carrier protein]-C-terminal Gly-Gly-AMP + diphosphate</text>
        <dbReference type="Rhea" id="RHEA:43616"/>
        <dbReference type="Rhea" id="RHEA-COMP:12159"/>
        <dbReference type="Rhea" id="RHEA-COMP:12202"/>
        <dbReference type="ChEBI" id="CHEBI:15378"/>
        <dbReference type="ChEBI" id="CHEBI:30616"/>
        <dbReference type="ChEBI" id="CHEBI:33019"/>
        <dbReference type="ChEBI" id="CHEBI:90618"/>
        <dbReference type="ChEBI" id="CHEBI:90778"/>
        <dbReference type="EC" id="2.7.7.80"/>
    </reaction>
</comment>
<evidence type="ECO:0000256" key="8">
    <source>
        <dbReference type="ARBA" id="ARBA00066884"/>
    </source>
</evidence>
<keyword evidence="3" id="KW-0547">Nucleotide-binding</keyword>
<dbReference type="InterPro" id="IPR035985">
    <property type="entry name" value="Ubiquitin-activating_enz"/>
</dbReference>
<keyword evidence="15" id="KW-1185">Reference proteome</keyword>
<feature type="domain" description="THIF-type NAD/FAD binding fold" evidence="13">
    <location>
        <begin position="11"/>
        <end position="246"/>
    </location>
</feature>
<comment type="subunit">
    <text evidence="7">Homodimer. Forms a stable heterotetrameric complex of 2 MoeB and 2 MoaD during adenylation of MoaD.</text>
</comment>
<dbReference type="EC" id="2.7.7.80" evidence="8"/>
<sequence length="257" mass="27243">MTFSKEELERYARHIVLADVGGPGQQKLAAARVLVVGAGGLGAPVLVYLAAAGIGTLGTVDDDVVSLSNLQRQVIHDTDAVGMKKVESAERSLRRINPNVAVEAHPVRLEDGNADEIIGAYDIVVDGTDNFATRYRLADRCEALEKPLVTAAVGTFDGSITTLVPFREGPDGRKNPRYRDLFPAPPPDGLLPTCAEAGVLGALTGVIGSMQALEVIKLIAGVGEPLIGKLLLFDARSMRFETIDYARAPERAGASSR</sequence>
<evidence type="ECO:0000313" key="14">
    <source>
        <dbReference type="EMBL" id="RAI26201.1"/>
    </source>
</evidence>
<protein>
    <recommendedName>
        <fullName evidence="9">Molybdopterin-synthase adenylyltransferase</fullName>
        <ecNumber evidence="8">2.7.7.80</ecNumber>
    </recommendedName>
    <alternativeName>
        <fullName evidence="12">MoaD protein adenylase</fullName>
    </alternativeName>
    <alternativeName>
        <fullName evidence="10">Molybdopterin-converting factor subunit 1 adenylase</fullName>
    </alternativeName>
    <alternativeName>
        <fullName evidence="11">Sulfur carrier protein MoaD adenylyltransferase</fullName>
    </alternativeName>
</protein>
<dbReference type="AlphaFoldDB" id="A0A327JJJ0"/>
<evidence type="ECO:0000256" key="5">
    <source>
        <dbReference type="ARBA" id="ARBA00052218"/>
    </source>
</evidence>
<evidence type="ECO:0000256" key="12">
    <source>
        <dbReference type="ARBA" id="ARBA00078531"/>
    </source>
</evidence>
<dbReference type="Gene3D" id="3.40.50.720">
    <property type="entry name" value="NAD(P)-binding Rossmann-like Domain"/>
    <property type="match status" value="1"/>
</dbReference>
<comment type="caution">
    <text evidence="14">The sequence shown here is derived from an EMBL/GenBank/DDBJ whole genome shotgun (WGS) entry which is preliminary data.</text>
</comment>
<name>A0A327JJJ0_9HYPH</name>
<dbReference type="GO" id="GO:0005524">
    <property type="term" value="F:ATP binding"/>
    <property type="evidence" value="ECO:0007669"/>
    <property type="project" value="UniProtKB-KW"/>
</dbReference>
<keyword evidence="4" id="KW-0067">ATP-binding</keyword>
<dbReference type="Proteomes" id="UP000249299">
    <property type="component" value="Unassembled WGS sequence"/>
</dbReference>
<dbReference type="CDD" id="cd00757">
    <property type="entry name" value="ThiF_MoeB_HesA_family"/>
    <property type="match status" value="1"/>
</dbReference>
<evidence type="ECO:0000256" key="2">
    <source>
        <dbReference type="ARBA" id="ARBA00022679"/>
    </source>
</evidence>
<evidence type="ECO:0000256" key="11">
    <source>
        <dbReference type="ARBA" id="ARBA00075328"/>
    </source>
</evidence>
<evidence type="ECO:0000256" key="6">
    <source>
        <dbReference type="ARBA" id="ARBA00055169"/>
    </source>
</evidence>
<dbReference type="GO" id="GO:0005829">
    <property type="term" value="C:cytosol"/>
    <property type="evidence" value="ECO:0007669"/>
    <property type="project" value="TreeGrafter"/>
</dbReference>
<dbReference type="Pfam" id="PF00899">
    <property type="entry name" value="ThiF"/>
    <property type="match status" value="1"/>
</dbReference>
<comment type="function">
    <text evidence="6">Catalyzes the adenylation by ATP of the carboxyl group of the C-terminal glycine of sulfur carrier protein MoaD.</text>
</comment>
<dbReference type="OrthoDB" id="9804286at2"/>
<dbReference type="FunFam" id="3.40.50.720:FF:000033">
    <property type="entry name" value="Adenylyltransferase and sulfurtransferase MOCS3"/>
    <property type="match status" value="1"/>
</dbReference>
<dbReference type="PANTHER" id="PTHR10953:SF102">
    <property type="entry name" value="ADENYLYLTRANSFERASE AND SULFURTRANSFERASE MOCS3"/>
    <property type="match status" value="1"/>
</dbReference>
<dbReference type="GO" id="GO:0008641">
    <property type="term" value="F:ubiquitin-like modifier activating enzyme activity"/>
    <property type="evidence" value="ECO:0007669"/>
    <property type="project" value="InterPro"/>
</dbReference>
<comment type="similarity">
    <text evidence="1">Belongs to the HesA/MoeB/ThiF family.</text>
</comment>
<reference evidence="14 15" key="1">
    <citation type="submission" date="2017-07" db="EMBL/GenBank/DDBJ databases">
        <title>Draft Genome Sequences of Select Purple Nonsulfur Bacteria.</title>
        <authorList>
            <person name="Lasarre B."/>
            <person name="Mckinlay J.B."/>
        </authorList>
    </citation>
    <scope>NUCLEOTIDE SEQUENCE [LARGE SCALE GENOMIC DNA]</scope>
    <source>
        <strain evidence="14 15">DSM 11290</strain>
    </source>
</reference>
<evidence type="ECO:0000256" key="1">
    <source>
        <dbReference type="ARBA" id="ARBA00009919"/>
    </source>
</evidence>
<dbReference type="SUPFAM" id="SSF69572">
    <property type="entry name" value="Activating enzymes of the ubiquitin-like proteins"/>
    <property type="match status" value="1"/>
</dbReference>
<dbReference type="EMBL" id="NPEV01000034">
    <property type="protein sequence ID" value="RAI26201.1"/>
    <property type="molecule type" value="Genomic_DNA"/>
</dbReference>
<dbReference type="RefSeq" id="WP_111435213.1">
    <property type="nucleotide sequence ID" value="NZ_JACIGG010000016.1"/>
</dbReference>
<evidence type="ECO:0000256" key="4">
    <source>
        <dbReference type="ARBA" id="ARBA00022840"/>
    </source>
</evidence>
<evidence type="ECO:0000313" key="15">
    <source>
        <dbReference type="Proteomes" id="UP000249299"/>
    </source>
</evidence>
<evidence type="ECO:0000256" key="10">
    <source>
        <dbReference type="ARBA" id="ARBA00075110"/>
    </source>
</evidence>
<evidence type="ECO:0000256" key="3">
    <source>
        <dbReference type="ARBA" id="ARBA00022741"/>
    </source>
</evidence>
<organism evidence="14 15">
    <name type="scientific">Rhodobium orientis</name>
    <dbReference type="NCBI Taxonomy" id="34017"/>
    <lineage>
        <taxon>Bacteria</taxon>
        <taxon>Pseudomonadati</taxon>
        <taxon>Pseudomonadota</taxon>
        <taxon>Alphaproteobacteria</taxon>
        <taxon>Hyphomicrobiales</taxon>
        <taxon>Rhodobiaceae</taxon>
        <taxon>Rhodobium</taxon>
    </lineage>
</organism>
<keyword evidence="2" id="KW-0808">Transferase</keyword>
<evidence type="ECO:0000256" key="7">
    <source>
        <dbReference type="ARBA" id="ARBA00063809"/>
    </source>
</evidence>
<proteinExistence type="inferred from homology"/>
<accession>A0A327JJJ0</accession>
<dbReference type="GO" id="GO:0004792">
    <property type="term" value="F:thiosulfate-cyanide sulfurtransferase activity"/>
    <property type="evidence" value="ECO:0007669"/>
    <property type="project" value="TreeGrafter"/>
</dbReference>
<dbReference type="InterPro" id="IPR045886">
    <property type="entry name" value="ThiF/MoeB/HesA"/>
</dbReference>
<evidence type="ECO:0000259" key="13">
    <source>
        <dbReference type="Pfam" id="PF00899"/>
    </source>
</evidence>
<dbReference type="NCBIfam" id="NF004281">
    <property type="entry name" value="PRK05690.1"/>
    <property type="match status" value="1"/>
</dbReference>
<evidence type="ECO:0000256" key="9">
    <source>
        <dbReference type="ARBA" id="ARBA00073635"/>
    </source>
</evidence>
<dbReference type="GO" id="GO:0008146">
    <property type="term" value="F:sulfotransferase activity"/>
    <property type="evidence" value="ECO:0007669"/>
    <property type="project" value="TreeGrafter"/>
</dbReference>
<dbReference type="PANTHER" id="PTHR10953">
    <property type="entry name" value="UBIQUITIN-ACTIVATING ENZYME E1"/>
    <property type="match status" value="1"/>
</dbReference>
<dbReference type="InterPro" id="IPR000594">
    <property type="entry name" value="ThiF_NAD_FAD-bd"/>
</dbReference>
<dbReference type="GO" id="GO:0061605">
    <property type="term" value="F:molybdopterin-synthase adenylyltransferase activity"/>
    <property type="evidence" value="ECO:0007669"/>
    <property type="project" value="UniProtKB-EC"/>
</dbReference>
<gene>
    <name evidence="14" type="ORF">CH339_15115</name>
</gene>